<organism evidence="3 4">
    <name type="scientific">Caerostris extrusa</name>
    <name type="common">Bark spider</name>
    <name type="synonym">Caerostris bankana</name>
    <dbReference type="NCBI Taxonomy" id="172846"/>
    <lineage>
        <taxon>Eukaryota</taxon>
        <taxon>Metazoa</taxon>
        <taxon>Ecdysozoa</taxon>
        <taxon>Arthropoda</taxon>
        <taxon>Chelicerata</taxon>
        <taxon>Arachnida</taxon>
        <taxon>Araneae</taxon>
        <taxon>Araneomorphae</taxon>
        <taxon>Entelegynae</taxon>
        <taxon>Araneoidea</taxon>
        <taxon>Araneidae</taxon>
        <taxon>Caerostris</taxon>
    </lineage>
</organism>
<reference evidence="3 4" key="1">
    <citation type="submission" date="2021-06" db="EMBL/GenBank/DDBJ databases">
        <title>Caerostris extrusa draft genome.</title>
        <authorList>
            <person name="Kono N."/>
            <person name="Arakawa K."/>
        </authorList>
    </citation>
    <scope>NUCLEOTIDE SEQUENCE [LARGE SCALE GENOMIC DNA]</scope>
</reference>
<accession>A0AAV4SJ56</accession>
<dbReference type="InterPro" id="IPR016024">
    <property type="entry name" value="ARM-type_fold"/>
</dbReference>
<dbReference type="InterPro" id="IPR011989">
    <property type="entry name" value="ARM-like"/>
</dbReference>
<dbReference type="PANTHER" id="PTHR21567:SF9">
    <property type="entry name" value="CLIP-ASSOCIATING PROTEIN"/>
    <property type="match status" value="1"/>
</dbReference>
<dbReference type="GO" id="GO:0045180">
    <property type="term" value="C:basal cortex"/>
    <property type="evidence" value="ECO:0007669"/>
    <property type="project" value="TreeGrafter"/>
</dbReference>
<dbReference type="PANTHER" id="PTHR21567">
    <property type="entry name" value="CLASP"/>
    <property type="match status" value="1"/>
</dbReference>
<proteinExistence type="predicted"/>
<dbReference type="GO" id="GO:0005815">
    <property type="term" value="C:microtubule organizing center"/>
    <property type="evidence" value="ECO:0007669"/>
    <property type="project" value="TreeGrafter"/>
</dbReference>
<dbReference type="Pfam" id="PF12348">
    <property type="entry name" value="CLASP_N"/>
    <property type="match status" value="1"/>
</dbReference>
<feature type="compositionally biased region" description="Basic and acidic residues" evidence="1">
    <location>
        <begin position="73"/>
        <end position="84"/>
    </location>
</feature>
<name>A0AAV4SJ56_CAEEX</name>
<keyword evidence="4" id="KW-1185">Reference proteome</keyword>
<feature type="region of interest" description="Disordered" evidence="1">
    <location>
        <begin position="73"/>
        <end position="103"/>
    </location>
</feature>
<evidence type="ECO:0000259" key="2">
    <source>
        <dbReference type="Pfam" id="PF12348"/>
    </source>
</evidence>
<dbReference type="GO" id="GO:0008017">
    <property type="term" value="F:microtubule binding"/>
    <property type="evidence" value="ECO:0007669"/>
    <property type="project" value="TreeGrafter"/>
</dbReference>
<dbReference type="Gene3D" id="1.25.10.10">
    <property type="entry name" value="Leucine-rich Repeat Variant"/>
    <property type="match status" value="1"/>
</dbReference>
<evidence type="ECO:0000313" key="3">
    <source>
        <dbReference type="EMBL" id="GIY32525.1"/>
    </source>
</evidence>
<dbReference type="GO" id="GO:0090307">
    <property type="term" value="P:mitotic spindle assembly"/>
    <property type="evidence" value="ECO:0007669"/>
    <property type="project" value="TreeGrafter"/>
</dbReference>
<dbReference type="AlphaFoldDB" id="A0AAV4SJ56"/>
<dbReference type="GO" id="GO:0000776">
    <property type="term" value="C:kinetochore"/>
    <property type="evidence" value="ECO:0007669"/>
    <property type="project" value="TreeGrafter"/>
</dbReference>
<gene>
    <name evidence="3" type="primary">CLASP1</name>
    <name evidence="3" type="ORF">CEXT_347741</name>
</gene>
<dbReference type="SUPFAM" id="SSF48371">
    <property type="entry name" value="ARM repeat"/>
    <property type="match status" value="1"/>
</dbReference>
<dbReference type="GO" id="GO:0072686">
    <property type="term" value="C:mitotic spindle"/>
    <property type="evidence" value="ECO:0007669"/>
    <property type="project" value="TreeGrafter"/>
</dbReference>
<dbReference type="Proteomes" id="UP001054945">
    <property type="component" value="Unassembled WGS sequence"/>
</dbReference>
<feature type="compositionally biased region" description="Polar residues" evidence="1">
    <location>
        <begin position="87"/>
        <end position="103"/>
    </location>
</feature>
<dbReference type="GO" id="GO:0005881">
    <property type="term" value="C:cytoplasmic microtubule"/>
    <property type="evidence" value="ECO:0007669"/>
    <property type="project" value="TreeGrafter"/>
</dbReference>
<dbReference type="GO" id="GO:0040001">
    <property type="term" value="P:establishment of mitotic spindle localization"/>
    <property type="evidence" value="ECO:0007669"/>
    <property type="project" value="TreeGrafter"/>
</dbReference>
<protein>
    <submittedName>
        <fullName evidence="3">CLIP-associating protein 1</fullName>
    </submittedName>
</protein>
<dbReference type="InterPro" id="IPR024395">
    <property type="entry name" value="CLASP_N_dom"/>
</dbReference>
<evidence type="ECO:0000313" key="4">
    <source>
        <dbReference type="Proteomes" id="UP001054945"/>
    </source>
</evidence>
<feature type="domain" description="CLASP N-terminal" evidence="2">
    <location>
        <begin position="167"/>
        <end position="285"/>
    </location>
</feature>
<evidence type="ECO:0000256" key="1">
    <source>
        <dbReference type="SAM" id="MobiDB-lite"/>
    </source>
</evidence>
<sequence>MVSMPARRHLFDSSSNGFEKSCHFFKIKLTSVFHQLPPICYISLYFVLACSFNCTFSHKTCCRLFAVGQRTDDETDSKSQHSESSDADGSSTTKTASKKGQQCSPVRRTMFIFQISTHLNKKPSMKSTTKPMSSGGGAGGADEEMFIKSFEDVPRITLYSAKELETELTKIKDTLGDPSNDWEKRVEMCKTIRSLIVAGGQDYDEFYPHLRLLEQPFQTSVKDLRSQVVREASITIAFLSQQLGSKLDHFSEALLPCLINLIPNSAKIMSTAGIVAIRFYNKIYTCESVNTYNHFTFICKIKRHSKNLL</sequence>
<dbReference type="GO" id="GO:0005876">
    <property type="term" value="C:spindle microtubule"/>
    <property type="evidence" value="ECO:0007669"/>
    <property type="project" value="TreeGrafter"/>
</dbReference>
<dbReference type="EMBL" id="BPLR01009521">
    <property type="protein sequence ID" value="GIY32525.1"/>
    <property type="molecule type" value="Genomic_DNA"/>
</dbReference>
<comment type="caution">
    <text evidence="3">The sequence shown here is derived from an EMBL/GenBank/DDBJ whole genome shotgun (WGS) entry which is preliminary data.</text>
</comment>